<comment type="caution">
    <text evidence="1">The sequence shown here is derived from an EMBL/GenBank/DDBJ whole genome shotgun (WGS) entry which is preliminary data.</text>
</comment>
<organism evidence="1 2">
    <name type="scientific">Termititenax aidoneus</name>
    <dbReference type="NCBI Taxonomy" id="2218524"/>
    <lineage>
        <taxon>Bacteria</taxon>
        <taxon>Bacillati</taxon>
        <taxon>Candidatus Margulisiibacteriota</taxon>
        <taxon>Candidatus Termititenacia</taxon>
        <taxon>Candidatus Termititenacales</taxon>
        <taxon>Candidatus Termititenacaceae</taxon>
        <taxon>Candidatus Termititenax</taxon>
    </lineage>
</organism>
<feature type="non-terminal residue" evidence="1">
    <location>
        <position position="173"/>
    </location>
</feature>
<evidence type="ECO:0000313" key="1">
    <source>
        <dbReference type="EMBL" id="GBR75276.1"/>
    </source>
</evidence>
<sequence length="173" mass="19958">MIMDKPYEYRHAGSDQPTYRLMLPENIEAEVREIIRVFRSATVYVDAKKFAIKYQSGPLTLELGGNGGLIEYSFPAEPDKPARYKAGHVLWSLMAENMRLKLRDREININAAESAKCYVSAYYVDPSKEAWHVYIEGETEDDNPFVLREKARISELHIRDGRVRAMKLAEDLK</sequence>
<proteinExistence type="predicted"/>
<accession>A0A388TE40</accession>
<gene>
    <name evidence="1" type="ORF">NO1_2287</name>
</gene>
<evidence type="ECO:0000313" key="2">
    <source>
        <dbReference type="Proteomes" id="UP000269352"/>
    </source>
</evidence>
<reference evidence="1 2" key="1">
    <citation type="journal article" date="2019" name="ISME J.">
        <title>Genome analyses of uncultured TG2/ZB3 bacteria in 'Margulisbacteria' specifically attached to ectosymbiotic spirochetes of protists in the termite gut.</title>
        <authorList>
            <person name="Utami Y.D."/>
            <person name="Kuwahara H."/>
            <person name="Igai K."/>
            <person name="Murakami T."/>
            <person name="Sugaya K."/>
            <person name="Morikawa T."/>
            <person name="Nagura Y."/>
            <person name="Yuki M."/>
            <person name="Deevong P."/>
            <person name="Inoue T."/>
            <person name="Kihara K."/>
            <person name="Lo N."/>
            <person name="Yamada A."/>
            <person name="Ohkuma M."/>
            <person name="Hongoh Y."/>
        </authorList>
    </citation>
    <scope>NUCLEOTIDE SEQUENCE [LARGE SCALE GENOMIC DNA]</scope>
    <source>
        <strain evidence="1">NkOx7-01</strain>
    </source>
</reference>
<keyword evidence="2" id="KW-1185">Reference proteome</keyword>
<dbReference type="AlphaFoldDB" id="A0A388TE40"/>
<dbReference type="Proteomes" id="UP000269352">
    <property type="component" value="Unassembled WGS sequence"/>
</dbReference>
<protein>
    <submittedName>
        <fullName evidence="1">Uncharacterized protein</fullName>
    </submittedName>
</protein>
<name>A0A388TE40_TERA1</name>
<dbReference type="EMBL" id="BGZN01000220">
    <property type="protein sequence ID" value="GBR75276.1"/>
    <property type="molecule type" value="Genomic_DNA"/>
</dbReference>